<organism evidence="1 2">
    <name type="scientific">Persea americana</name>
    <name type="common">Avocado</name>
    <dbReference type="NCBI Taxonomy" id="3435"/>
    <lineage>
        <taxon>Eukaryota</taxon>
        <taxon>Viridiplantae</taxon>
        <taxon>Streptophyta</taxon>
        <taxon>Embryophyta</taxon>
        <taxon>Tracheophyta</taxon>
        <taxon>Spermatophyta</taxon>
        <taxon>Magnoliopsida</taxon>
        <taxon>Magnoliidae</taxon>
        <taxon>Laurales</taxon>
        <taxon>Lauraceae</taxon>
        <taxon>Persea</taxon>
    </lineage>
</organism>
<dbReference type="EMBL" id="CM056819">
    <property type="protein sequence ID" value="KAJ8623827.1"/>
    <property type="molecule type" value="Genomic_DNA"/>
</dbReference>
<dbReference type="Proteomes" id="UP001234297">
    <property type="component" value="Chromosome 11"/>
</dbReference>
<comment type="caution">
    <text evidence="1">The sequence shown here is derived from an EMBL/GenBank/DDBJ whole genome shotgun (WGS) entry which is preliminary data.</text>
</comment>
<sequence>MLESASSLTPLPSLMTNSINSASLERRQSSRDDDEQKVKSFDSDLVRDILAAASNPFCVNKSAHSLNFVVHQEKMWYTRMSSALWRMYADHLFYRWEKNVVWEMVEPYRRPKSFTPVLSIYVAAFYTGVIGAAVTEQLYKEKYWEDHPGEAPPLMKPKFYYGPWNIPRHEKGQTYEALM</sequence>
<evidence type="ECO:0000313" key="2">
    <source>
        <dbReference type="Proteomes" id="UP001234297"/>
    </source>
</evidence>
<accession>A0ACC2KRY5</accession>
<evidence type="ECO:0000313" key="1">
    <source>
        <dbReference type="EMBL" id="KAJ8623827.1"/>
    </source>
</evidence>
<protein>
    <submittedName>
        <fullName evidence="1">Uncharacterized protein</fullName>
    </submittedName>
</protein>
<keyword evidence="2" id="KW-1185">Reference proteome</keyword>
<reference evidence="1 2" key="1">
    <citation type="journal article" date="2022" name="Hortic Res">
        <title>A haplotype resolved chromosomal level avocado genome allows analysis of novel avocado genes.</title>
        <authorList>
            <person name="Nath O."/>
            <person name="Fletcher S.J."/>
            <person name="Hayward A."/>
            <person name="Shaw L.M."/>
            <person name="Masouleh A.K."/>
            <person name="Furtado A."/>
            <person name="Henry R.J."/>
            <person name="Mitter N."/>
        </authorList>
    </citation>
    <scope>NUCLEOTIDE SEQUENCE [LARGE SCALE GENOMIC DNA]</scope>
    <source>
        <strain evidence="2">cv. Hass</strain>
    </source>
</reference>
<proteinExistence type="predicted"/>
<gene>
    <name evidence="1" type="ORF">MRB53_032357</name>
</gene>
<name>A0ACC2KRY5_PERAE</name>